<protein>
    <submittedName>
        <fullName evidence="1">Uncharacterized protein</fullName>
    </submittedName>
</protein>
<proteinExistence type="predicted"/>
<comment type="caution">
    <text evidence="1">The sequence shown here is derived from an EMBL/GenBank/DDBJ whole genome shotgun (WGS) entry which is preliminary data.</text>
</comment>
<dbReference type="AlphaFoldDB" id="L1Q4C1"/>
<evidence type="ECO:0000313" key="2">
    <source>
        <dbReference type="Proteomes" id="UP000010420"/>
    </source>
</evidence>
<dbReference type="PATRIC" id="fig|545697.3.peg.3101"/>
<name>L1Q4C1_9CLOT</name>
<dbReference type="RefSeq" id="WP_005215805.1">
    <property type="nucleotide sequence ID" value="NZ_KB291705.1"/>
</dbReference>
<accession>L1Q4C1</accession>
<organism evidence="1 2">
    <name type="scientific">Clostridium celatum DSM 1785</name>
    <dbReference type="NCBI Taxonomy" id="545697"/>
    <lineage>
        <taxon>Bacteria</taxon>
        <taxon>Bacillati</taxon>
        <taxon>Bacillota</taxon>
        <taxon>Clostridia</taxon>
        <taxon>Eubacteriales</taxon>
        <taxon>Clostridiaceae</taxon>
        <taxon>Clostridium</taxon>
    </lineage>
</organism>
<sequence>MSNVIEFTEEFETYGDTKIMTVIPITLGGKTFEVHISDKEAEKFYKRFSGCVGESEYNIADSIIAVNKLVKILELSLDVIVSE</sequence>
<evidence type="ECO:0000313" key="1">
    <source>
        <dbReference type="EMBL" id="EKY22803.1"/>
    </source>
</evidence>
<dbReference type="HOGENOM" id="CLU_2536639_0_0_9"/>
<dbReference type="Proteomes" id="UP000010420">
    <property type="component" value="Unassembled WGS sequence"/>
</dbReference>
<dbReference type="EMBL" id="AMEZ01000120">
    <property type="protein sequence ID" value="EKY22803.1"/>
    <property type="molecule type" value="Genomic_DNA"/>
</dbReference>
<gene>
    <name evidence="1" type="ORF">HMPREF0216_03168</name>
</gene>
<reference evidence="1 2" key="1">
    <citation type="submission" date="2012-05" db="EMBL/GenBank/DDBJ databases">
        <authorList>
            <person name="Weinstock G."/>
            <person name="Sodergren E."/>
            <person name="Lobos E.A."/>
            <person name="Fulton L."/>
            <person name="Fulton R."/>
            <person name="Courtney L."/>
            <person name="Fronick C."/>
            <person name="O'Laughlin M."/>
            <person name="Godfrey J."/>
            <person name="Wilson R.M."/>
            <person name="Miner T."/>
            <person name="Farmer C."/>
            <person name="Delehaunty K."/>
            <person name="Cordes M."/>
            <person name="Minx P."/>
            <person name="Tomlinson C."/>
            <person name="Chen J."/>
            <person name="Wollam A."/>
            <person name="Pepin K.H."/>
            <person name="Bhonagiri V."/>
            <person name="Zhang X."/>
            <person name="Suruliraj S."/>
            <person name="Warren W."/>
            <person name="Mitreva M."/>
            <person name="Mardis E.R."/>
            <person name="Wilson R.K."/>
        </authorList>
    </citation>
    <scope>NUCLEOTIDE SEQUENCE [LARGE SCALE GENOMIC DNA]</scope>
    <source>
        <strain evidence="1 2">DSM 1785</strain>
    </source>
</reference>
<dbReference type="STRING" id="545697.HMPREF0216_03168"/>
<keyword evidence="2" id="KW-1185">Reference proteome</keyword>